<organism evidence="2 3">
    <name type="scientific">Capitella teleta</name>
    <name type="common">Polychaete worm</name>
    <dbReference type="NCBI Taxonomy" id="283909"/>
    <lineage>
        <taxon>Eukaryota</taxon>
        <taxon>Metazoa</taxon>
        <taxon>Spiralia</taxon>
        <taxon>Lophotrochozoa</taxon>
        <taxon>Annelida</taxon>
        <taxon>Polychaeta</taxon>
        <taxon>Sedentaria</taxon>
        <taxon>Scolecida</taxon>
        <taxon>Capitellidae</taxon>
        <taxon>Capitella</taxon>
    </lineage>
</organism>
<dbReference type="EnsemblMetazoa" id="CapteT184877">
    <property type="protein sequence ID" value="CapteP184877"/>
    <property type="gene ID" value="CapteG184877"/>
</dbReference>
<evidence type="ECO:0000256" key="1">
    <source>
        <dbReference type="SAM" id="SignalP"/>
    </source>
</evidence>
<proteinExistence type="predicted"/>
<reference evidence="3" key="2">
    <citation type="journal article" date="2013" name="Nature">
        <title>Insights into bilaterian evolution from three spiralian genomes.</title>
        <authorList>
            <person name="Simakov O."/>
            <person name="Marletaz F."/>
            <person name="Cho S.J."/>
            <person name="Edsinger-Gonzales E."/>
            <person name="Havlak P."/>
            <person name="Hellsten U."/>
            <person name="Kuo D.H."/>
            <person name="Larsson T."/>
            <person name="Lv J."/>
            <person name="Arendt D."/>
            <person name="Savage R."/>
            <person name="Osoegawa K."/>
            <person name="de Jong P."/>
            <person name="Grimwood J."/>
            <person name="Chapman J.A."/>
            <person name="Shapiro H."/>
            <person name="Aerts A."/>
            <person name="Otillar R.P."/>
            <person name="Terry A.Y."/>
            <person name="Boore J.L."/>
            <person name="Grigoriev I.V."/>
            <person name="Lindberg D.R."/>
            <person name="Seaver E.C."/>
            <person name="Weisblat D.A."/>
            <person name="Putnam N.H."/>
            <person name="Rokhsar D.S."/>
        </authorList>
    </citation>
    <scope>NUCLEOTIDE SEQUENCE</scope>
    <source>
        <strain evidence="3">I ESC-2004</strain>
    </source>
</reference>
<dbReference type="EMBL" id="AMQN01000402">
    <property type="status" value="NOT_ANNOTATED_CDS"/>
    <property type="molecule type" value="Genomic_DNA"/>
</dbReference>
<dbReference type="Proteomes" id="UP000014760">
    <property type="component" value="Unassembled WGS sequence"/>
</dbReference>
<feature type="chain" id="PRO_5012745762" evidence="1">
    <location>
        <begin position="16"/>
        <end position="177"/>
    </location>
</feature>
<sequence length="177" mass="19548">MFSAAFAMFVELGFADTLELAYHGGHIDNEHATLTAPKENWDLQLLVGRRSSCCPCSSMRFVGKNSLFGGQGQGQDLFATTGCSSFCNEALLRRLKGIPGGTDDEVLEELLRTAKGLRGVVDEDIQYVLVIARAINYTRNALRIIDSRQTFQRRPNVVGSEIATGSGNKWLWDTEKE</sequence>
<feature type="signal peptide" evidence="1">
    <location>
        <begin position="1"/>
        <end position="15"/>
    </location>
</feature>
<keyword evidence="3" id="KW-1185">Reference proteome</keyword>
<reference evidence="2" key="3">
    <citation type="submission" date="2015-06" db="UniProtKB">
        <authorList>
            <consortium name="EnsemblMetazoa"/>
        </authorList>
    </citation>
    <scope>IDENTIFICATION</scope>
</reference>
<keyword evidence="1" id="KW-0732">Signal</keyword>
<dbReference type="AlphaFoldDB" id="X1ZH72"/>
<protein>
    <submittedName>
        <fullName evidence="2">Uncharacterized protein</fullName>
    </submittedName>
</protein>
<evidence type="ECO:0000313" key="2">
    <source>
        <dbReference type="EnsemblMetazoa" id="CapteP184877"/>
    </source>
</evidence>
<evidence type="ECO:0000313" key="3">
    <source>
        <dbReference type="Proteomes" id="UP000014760"/>
    </source>
</evidence>
<accession>X1ZH72</accession>
<dbReference type="HOGENOM" id="CLU_1519300_0_0_1"/>
<name>X1ZH72_CAPTE</name>
<reference evidence="3" key="1">
    <citation type="submission" date="2012-12" db="EMBL/GenBank/DDBJ databases">
        <authorList>
            <person name="Hellsten U."/>
            <person name="Grimwood J."/>
            <person name="Chapman J.A."/>
            <person name="Shapiro H."/>
            <person name="Aerts A."/>
            <person name="Otillar R.P."/>
            <person name="Terry A.Y."/>
            <person name="Boore J.L."/>
            <person name="Simakov O."/>
            <person name="Marletaz F."/>
            <person name="Cho S.-J."/>
            <person name="Edsinger-Gonzales E."/>
            <person name="Havlak P."/>
            <person name="Kuo D.-H."/>
            <person name="Larsson T."/>
            <person name="Lv J."/>
            <person name="Arendt D."/>
            <person name="Savage R."/>
            <person name="Osoegawa K."/>
            <person name="de Jong P."/>
            <person name="Lindberg D.R."/>
            <person name="Seaver E.C."/>
            <person name="Weisblat D.A."/>
            <person name="Putnam N.H."/>
            <person name="Grigoriev I.V."/>
            <person name="Rokhsar D.S."/>
        </authorList>
    </citation>
    <scope>NUCLEOTIDE SEQUENCE</scope>
    <source>
        <strain evidence="3">I ESC-2004</strain>
    </source>
</reference>